<organism evidence="1 2">
    <name type="scientific">Entomophthora muscae</name>
    <dbReference type="NCBI Taxonomy" id="34485"/>
    <lineage>
        <taxon>Eukaryota</taxon>
        <taxon>Fungi</taxon>
        <taxon>Fungi incertae sedis</taxon>
        <taxon>Zoopagomycota</taxon>
        <taxon>Entomophthoromycotina</taxon>
        <taxon>Entomophthoromycetes</taxon>
        <taxon>Entomophthorales</taxon>
        <taxon>Entomophthoraceae</taxon>
        <taxon>Entomophthora</taxon>
    </lineage>
</organism>
<evidence type="ECO:0000313" key="1">
    <source>
        <dbReference type="EMBL" id="KAJ9077144.1"/>
    </source>
</evidence>
<gene>
    <name evidence="1" type="ORF">DSO57_1019456</name>
</gene>
<sequence length="326" mass="36239">MEANARQDEPSKSRDQSMPSILHTENVTHNVPAMSPRSLVSIDKISLATGGSSVSQSTFTKRKSLSFVASDALFSSPLHASRDRASVSYTSLTDNPATALESRRHKKENFPLYDFRPANSTPFIFSYDCLKRVPAAAEAIKKMEEEVNRALKEYYHSAMSYHHNSILTGTNSANRASDNGTSVIPLESSTQTGLTQLFKNNITGAQAAQSYGSRIGTIFNTQTSQSQRNLVQIYSRASSNLQTILSKNHRRVNGFLPLRRKIFAFLFQPFSFRPLNENNCRLSVIAIQNILGEFPLDTPEQLAQTIFWCLSALGNTNSVIKISYMP</sequence>
<evidence type="ECO:0000313" key="2">
    <source>
        <dbReference type="Proteomes" id="UP001165960"/>
    </source>
</evidence>
<accession>A0ACC2TRC8</accession>
<keyword evidence="2" id="KW-1185">Reference proteome</keyword>
<dbReference type="EMBL" id="QTSX02002217">
    <property type="protein sequence ID" value="KAJ9077144.1"/>
    <property type="molecule type" value="Genomic_DNA"/>
</dbReference>
<protein>
    <submittedName>
        <fullName evidence="1">Uncharacterized protein</fullName>
    </submittedName>
</protein>
<reference evidence="1" key="1">
    <citation type="submission" date="2022-04" db="EMBL/GenBank/DDBJ databases">
        <title>Genome of the entomopathogenic fungus Entomophthora muscae.</title>
        <authorList>
            <person name="Elya C."/>
            <person name="Lovett B.R."/>
            <person name="Lee E."/>
            <person name="Macias A.M."/>
            <person name="Hajek A.E."/>
            <person name="De Bivort B.L."/>
            <person name="Kasson M.T."/>
            <person name="De Fine Licht H.H."/>
            <person name="Stajich J.E."/>
        </authorList>
    </citation>
    <scope>NUCLEOTIDE SEQUENCE</scope>
    <source>
        <strain evidence="1">Berkeley</strain>
    </source>
</reference>
<dbReference type="Proteomes" id="UP001165960">
    <property type="component" value="Unassembled WGS sequence"/>
</dbReference>
<name>A0ACC2TRC8_9FUNG</name>
<proteinExistence type="predicted"/>
<comment type="caution">
    <text evidence="1">The sequence shown here is derived from an EMBL/GenBank/DDBJ whole genome shotgun (WGS) entry which is preliminary data.</text>
</comment>